<dbReference type="KEGG" id="phm:PSMK_00060"/>
<dbReference type="Pfam" id="PF13524">
    <property type="entry name" value="Glyco_trans_1_2"/>
    <property type="match status" value="1"/>
</dbReference>
<protein>
    <recommendedName>
        <fullName evidence="1">Spore protein YkvP/CgeB glycosyl transferase-like domain-containing protein</fullName>
    </recommendedName>
</protein>
<evidence type="ECO:0000313" key="3">
    <source>
        <dbReference type="Proteomes" id="UP000007881"/>
    </source>
</evidence>
<proteinExistence type="predicted"/>
<dbReference type="AlphaFoldDB" id="I0IA77"/>
<accession>I0IA77</accession>
<keyword evidence="3" id="KW-1185">Reference proteome</keyword>
<dbReference type="STRING" id="1142394.PSMK_00060"/>
<gene>
    <name evidence="2" type="ordered locus">PSMK_00060</name>
</gene>
<dbReference type="Gene3D" id="3.40.50.2000">
    <property type="entry name" value="Glycogen Phosphorylase B"/>
    <property type="match status" value="1"/>
</dbReference>
<dbReference type="SUPFAM" id="SSF53756">
    <property type="entry name" value="UDP-Glycosyltransferase/glycogen phosphorylase"/>
    <property type="match status" value="1"/>
</dbReference>
<dbReference type="OrthoDB" id="9813806at2"/>
<dbReference type="RefSeq" id="WP_014435385.1">
    <property type="nucleotide sequence ID" value="NC_017080.1"/>
</dbReference>
<organism evidence="2 3">
    <name type="scientific">Phycisphaera mikurensis (strain NBRC 102666 / KCTC 22515 / FYK2301M01)</name>
    <dbReference type="NCBI Taxonomy" id="1142394"/>
    <lineage>
        <taxon>Bacteria</taxon>
        <taxon>Pseudomonadati</taxon>
        <taxon>Planctomycetota</taxon>
        <taxon>Phycisphaerae</taxon>
        <taxon>Phycisphaerales</taxon>
        <taxon>Phycisphaeraceae</taxon>
        <taxon>Phycisphaera</taxon>
    </lineage>
</organism>
<dbReference type="EMBL" id="AP012338">
    <property type="protein sequence ID" value="BAM02165.1"/>
    <property type="molecule type" value="Genomic_DNA"/>
</dbReference>
<name>I0IA77_PHYMF</name>
<dbReference type="HOGENOM" id="CLU_048101_0_0_0"/>
<dbReference type="InterPro" id="IPR055259">
    <property type="entry name" value="YkvP/CgeB_Glyco_trans-like"/>
</dbReference>
<dbReference type="eggNOG" id="COG4641">
    <property type="taxonomic scope" value="Bacteria"/>
</dbReference>
<evidence type="ECO:0000259" key="1">
    <source>
        <dbReference type="Pfam" id="PF13524"/>
    </source>
</evidence>
<sequence length="357" mass="39085">MKLVVLGLSISSSWGNGHATVFRALLKSFAQRGHGVVFLERDVPWYAGDARDNPDPDGVDLRLYASLEELRTDHAALVREADAVLIGSYVPDGPAVIDWAMQTAEAPVSFYDIDTPVTLAKLARGDKESLRVDQVPRLAAYFSFTGGRTLRKLEEELGSPRALPLYCAVDDGVYTPDAAVARDLDLGYMGTYSDDRQPTVERLLLDPARRLPGRRFALVGPMYPQRTSWTPNVERVEHLPPAGHPRFYRRQRFTLNVTRADMIAAGWAPSVRLFEAAACGTPVISDRWEGLGDVFEVGREILVADTADDAVRILEETPEAERAAIGAAARARVLQEHTAAHRAAELEAGLLAAGASR</sequence>
<evidence type="ECO:0000313" key="2">
    <source>
        <dbReference type="EMBL" id="BAM02165.1"/>
    </source>
</evidence>
<reference evidence="2 3" key="1">
    <citation type="submission" date="2012-02" db="EMBL/GenBank/DDBJ databases">
        <title>Complete genome sequence of Phycisphaera mikurensis NBRC 102666.</title>
        <authorList>
            <person name="Ankai A."/>
            <person name="Hosoyama A."/>
            <person name="Terui Y."/>
            <person name="Sekine M."/>
            <person name="Fukai R."/>
            <person name="Kato Y."/>
            <person name="Nakamura S."/>
            <person name="Yamada-Narita S."/>
            <person name="Kawakoshi A."/>
            <person name="Fukunaga Y."/>
            <person name="Yamazaki S."/>
            <person name="Fujita N."/>
        </authorList>
    </citation>
    <scope>NUCLEOTIDE SEQUENCE [LARGE SCALE GENOMIC DNA]</scope>
    <source>
        <strain evidence="3">NBRC 102666 / KCTC 22515 / FYK2301M01</strain>
    </source>
</reference>
<feature type="domain" description="Spore protein YkvP/CgeB glycosyl transferase-like" evidence="1">
    <location>
        <begin position="197"/>
        <end position="347"/>
    </location>
</feature>
<dbReference type="Proteomes" id="UP000007881">
    <property type="component" value="Chromosome"/>
</dbReference>
<dbReference type="PATRIC" id="fig|1142394.8.peg.6"/>